<reference evidence="1 2" key="1">
    <citation type="submission" date="2019-01" db="EMBL/GenBank/DDBJ databases">
        <authorList>
            <person name="Brito A."/>
        </authorList>
    </citation>
    <scope>NUCLEOTIDE SEQUENCE [LARGE SCALE GENOMIC DNA]</scope>
    <source>
        <strain evidence="1">1</strain>
    </source>
</reference>
<gene>
    <name evidence="1" type="ORF">H1P_6690001</name>
</gene>
<dbReference type="InterPro" id="IPR011057">
    <property type="entry name" value="Mss4-like_sf"/>
</dbReference>
<keyword evidence="2" id="KW-1185">Reference proteome</keyword>
<organism evidence="1 2">
    <name type="scientific">Hyella patelloides LEGE 07179</name>
    <dbReference type="NCBI Taxonomy" id="945734"/>
    <lineage>
        <taxon>Bacteria</taxon>
        <taxon>Bacillati</taxon>
        <taxon>Cyanobacteriota</taxon>
        <taxon>Cyanophyceae</taxon>
        <taxon>Pleurocapsales</taxon>
        <taxon>Hyellaceae</taxon>
        <taxon>Hyella</taxon>
    </lineage>
</organism>
<evidence type="ECO:0000313" key="1">
    <source>
        <dbReference type="EMBL" id="VEP17977.1"/>
    </source>
</evidence>
<proteinExistence type="predicted"/>
<sequence>MPMVSHELNHIAVPASVMDTPVEQQPVAHFYTRSKATWFCISDEAQQYETIPPGGIREVYERVKNAT</sequence>
<protein>
    <submittedName>
        <fullName evidence="1">Uncharacterized protein</fullName>
    </submittedName>
</protein>
<accession>A0A563W2Y0</accession>
<evidence type="ECO:0000313" key="2">
    <source>
        <dbReference type="Proteomes" id="UP000320055"/>
    </source>
</evidence>
<dbReference type="AlphaFoldDB" id="A0A563W2Y0"/>
<name>A0A563W2Y0_9CYAN</name>
<dbReference type="Proteomes" id="UP000320055">
    <property type="component" value="Unassembled WGS sequence"/>
</dbReference>
<dbReference type="SUPFAM" id="SSF51316">
    <property type="entry name" value="Mss4-like"/>
    <property type="match status" value="1"/>
</dbReference>
<dbReference type="EMBL" id="CAACVJ010000633">
    <property type="protein sequence ID" value="VEP17977.1"/>
    <property type="molecule type" value="Genomic_DNA"/>
</dbReference>